<comment type="subcellular location">
    <subcellularLocation>
        <location evidence="10">Mitochondrion</location>
    </subcellularLocation>
    <subcellularLocation>
        <location evidence="10">Mitochondrion inner membrane</location>
    </subcellularLocation>
</comment>
<keyword evidence="6 10" id="KW-0406">Ion transport</keyword>
<dbReference type="InterPro" id="IPR008688">
    <property type="entry name" value="ATP_synth_Bsub_B/MI25"/>
</dbReference>
<evidence type="ECO:0000256" key="3">
    <source>
        <dbReference type="ARBA" id="ARBA00022547"/>
    </source>
</evidence>
<keyword evidence="3 10" id="KW-0138">CF(0)</keyword>
<evidence type="ECO:0000313" key="12">
    <source>
        <dbReference type="Proteomes" id="UP000529852"/>
    </source>
</evidence>
<feature type="non-terminal residue" evidence="11">
    <location>
        <position position="253"/>
    </location>
</feature>
<reference evidence="11 12" key="1">
    <citation type="submission" date="2019-09" db="EMBL/GenBank/DDBJ databases">
        <title>Bird 10,000 Genomes (B10K) Project - Family phase.</title>
        <authorList>
            <person name="Zhang G."/>
        </authorList>
    </citation>
    <scope>NUCLEOTIDE SEQUENCE [LARGE SCALE GENOMIC DNA]</scope>
    <source>
        <strain evidence="11">B10K-DU-003-06</strain>
    </source>
</reference>
<dbReference type="FunFam" id="1.20.5.2210:FF:000003">
    <property type="entry name" value="ATP synthase subunit B"/>
    <property type="match status" value="1"/>
</dbReference>
<evidence type="ECO:0000256" key="8">
    <source>
        <dbReference type="ARBA" id="ARBA00023136"/>
    </source>
</evidence>
<keyword evidence="2 10" id="KW-0813">Transport</keyword>
<sequence>MLSRLVLRAAPAALRALPPPPLPVGVLHATRQLHTTQQSLAPLPPLPEKGGEVRHGLIPEEFFQFLYPKTGVTGPYMLGTGLVLYLLSKEIYVINHETVAAACILSVIIYGVKRFGADVAAFADKLNEEKMAKALEVKNEAISSLQAAIDEEKKEQWRVEGRTYLFDAKRNNVAMLLEANYRERLMMVYNEVKKRLDYQVAMQTLKRQKEQDHMIQWVEKNVVQSITPQQQKESIAKCIMDLKALSKGAHAAL</sequence>
<dbReference type="GO" id="GO:0045259">
    <property type="term" value="C:proton-transporting ATP synthase complex"/>
    <property type="evidence" value="ECO:0007669"/>
    <property type="project" value="UniProtKB-KW"/>
</dbReference>
<proteinExistence type="inferred from homology"/>
<feature type="non-terminal residue" evidence="11">
    <location>
        <position position="1"/>
    </location>
</feature>
<accession>A0A7K5AVQ5</accession>
<evidence type="ECO:0000256" key="9">
    <source>
        <dbReference type="ARBA" id="ARBA00055529"/>
    </source>
</evidence>
<evidence type="ECO:0000256" key="10">
    <source>
        <dbReference type="RuleBase" id="RU368017"/>
    </source>
</evidence>
<organism evidence="11 12">
    <name type="scientific">Furnarius figulus</name>
    <dbReference type="NCBI Taxonomy" id="463165"/>
    <lineage>
        <taxon>Eukaryota</taxon>
        <taxon>Metazoa</taxon>
        <taxon>Chordata</taxon>
        <taxon>Craniata</taxon>
        <taxon>Vertebrata</taxon>
        <taxon>Euteleostomi</taxon>
        <taxon>Archelosauria</taxon>
        <taxon>Archosauria</taxon>
        <taxon>Dinosauria</taxon>
        <taxon>Saurischia</taxon>
        <taxon>Theropoda</taxon>
        <taxon>Coelurosauria</taxon>
        <taxon>Aves</taxon>
        <taxon>Neognathae</taxon>
        <taxon>Neoaves</taxon>
        <taxon>Telluraves</taxon>
        <taxon>Australaves</taxon>
        <taxon>Passeriformes</taxon>
        <taxon>Furnariidae</taxon>
        <taxon>Furnarius</taxon>
    </lineage>
</organism>
<comment type="similarity">
    <text evidence="1 10">Belongs to the eukaryotic ATPase B chain family.</text>
</comment>
<evidence type="ECO:0000256" key="7">
    <source>
        <dbReference type="ARBA" id="ARBA00023128"/>
    </source>
</evidence>
<evidence type="ECO:0000313" key="11">
    <source>
        <dbReference type="EMBL" id="NWR86828.1"/>
    </source>
</evidence>
<dbReference type="InterPro" id="IPR013837">
    <property type="entry name" value="ATP_synth_F0_suB"/>
</dbReference>
<comment type="caution">
    <text evidence="11">The sequence shown here is derived from an EMBL/GenBank/DDBJ whole genome shotgun (WGS) entry which is preliminary data.</text>
</comment>
<gene>
    <name evidence="11" type="primary">Atp5f1</name>
    <name evidence="11" type="ORF">FURFIG_R07835</name>
</gene>
<evidence type="ECO:0000256" key="2">
    <source>
        <dbReference type="ARBA" id="ARBA00022448"/>
    </source>
</evidence>
<evidence type="ECO:0000256" key="1">
    <source>
        <dbReference type="ARBA" id="ARBA00007479"/>
    </source>
</evidence>
<comment type="function">
    <text evidence="9 10">Subunit b, of the mitochondrial membrane ATP synthase complex (F(1)F(0) ATP synthase or Complex V) that produces ATP from ADP in the presence of a proton gradient across the membrane which is generated by electron transport complexes of the respiratory chain. ATP synthase complex consist of a soluble F(1) head domain - the catalytic core - and a membrane F(1) domain - the membrane proton channel. These two domains are linked by a central stalk rotating inside the F(1) region and a stationary peripheral stalk. During catalysis, ATP synthesis in the catalytic domain of F(1) is coupled via a rotary mechanism of the central stalk subunits to proton translocation. In vivo, can only synthesize ATP although its ATP hydrolase activity can be activated artificially in vitro. Part of the complex F(0) domain. Part of the complex F(0) domain and the peripheric stalk, which acts as a stator to hold the catalytic alpha(3)beta(3) subcomplex and subunit a/ATP6 static relative to the rotary elements.</text>
</comment>
<keyword evidence="12" id="KW-1185">Reference proteome</keyword>
<dbReference type="PANTHER" id="PTHR12733">
    <property type="entry name" value="MITOCHONDRIAL ATP SYNTHASE B CHAIN"/>
    <property type="match status" value="1"/>
</dbReference>
<keyword evidence="4 10" id="KW-0375">Hydrogen ion transport</keyword>
<evidence type="ECO:0000256" key="6">
    <source>
        <dbReference type="ARBA" id="ARBA00023065"/>
    </source>
</evidence>
<dbReference type="PANTHER" id="PTHR12733:SF3">
    <property type="entry name" value="ATP SYNTHASE F(0) COMPLEX SUBUNIT B1, MITOCHONDRIAL"/>
    <property type="match status" value="1"/>
</dbReference>
<dbReference type="Gene3D" id="1.20.5.2210">
    <property type="match status" value="1"/>
</dbReference>
<comment type="subunit">
    <text evidence="10">F-type ATPases have 2 components, CF(1) - the catalytic core - and CF(0) - the membrane proton channel. CF(1) and CF(0) have multiple subunits.</text>
</comment>
<keyword evidence="8 10" id="KW-0472">Membrane</keyword>
<dbReference type="GO" id="GO:0046933">
    <property type="term" value="F:proton-transporting ATP synthase activity, rotational mechanism"/>
    <property type="evidence" value="ECO:0007669"/>
    <property type="project" value="TreeGrafter"/>
</dbReference>
<evidence type="ECO:0000256" key="4">
    <source>
        <dbReference type="ARBA" id="ARBA00022781"/>
    </source>
</evidence>
<keyword evidence="7 10" id="KW-0496">Mitochondrion</keyword>
<evidence type="ECO:0000256" key="5">
    <source>
        <dbReference type="ARBA" id="ARBA00022792"/>
    </source>
</evidence>
<dbReference type="EMBL" id="VYZD01000148">
    <property type="protein sequence ID" value="NWR86828.1"/>
    <property type="molecule type" value="Genomic_DNA"/>
</dbReference>
<protein>
    <recommendedName>
        <fullName evidence="10">ATP synthase subunit b</fullName>
    </recommendedName>
</protein>
<dbReference type="Pfam" id="PF05405">
    <property type="entry name" value="Mt_ATP-synt_B"/>
    <property type="match status" value="1"/>
</dbReference>
<dbReference type="GO" id="GO:0005743">
    <property type="term" value="C:mitochondrial inner membrane"/>
    <property type="evidence" value="ECO:0007669"/>
    <property type="project" value="UniProtKB-SubCell"/>
</dbReference>
<dbReference type="Proteomes" id="UP000529852">
    <property type="component" value="Unassembled WGS sequence"/>
</dbReference>
<name>A0A7K5AVQ5_9FURN</name>
<dbReference type="SUPFAM" id="SSF161060">
    <property type="entry name" value="ATP synthase B chain-like"/>
    <property type="match status" value="1"/>
</dbReference>
<keyword evidence="5 10" id="KW-0999">Mitochondrion inner membrane</keyword>
<dbReference type="AlphaFoldDB" id="A0A7K5AVQ5"/>